<protein>
    <recommendedName>
        <fullName evidence="3">CTP synthase</fullName>
    </recommendedName>
</protein>
<reference evidence="1 2" key="1">
    <citation type="journal article" date="2019" name="Syst. Appl. Microbiol.">
        <title>Characterization of Bifidobacterium species in feaces of the Egyptian fruit bat: Description of B. vespertilionis sp. nov. and B. rousetti sp. nov.</title>
        <authorList>
            <person name="Modesto M."/>
            <person name="Satti M."/>
            <person name="Watanabe K."/>
            <person name="Puglisi E."/>
            <person name="Morelli L."/>
            <person name="Huang C.-H."/>
            <person name="Liou J.-S."/>
            <person name="Miyashita M."/>
            <person name="Tamura T."/>
            <person name="Saito S."/>
            <person name="Mori K."/>
            <person name="Huang L."/>
            <person name="Sciavilla P."/>
            <person name="Sandri C."/>
            <person name="Spiezio C."/>
            <person name="Vitali F."/>
            <person name="Cavalieri D."/>
            <person name="Perpetuini G."/>
            <person name="Tofalo R."/>
            <person name="Bonetti A."/>
            <person name="Arita M."/>
            <person name="Mattarelli P."/>
        </authorList>
    </citation>
    <scope>NUCLEOTIDE SEQUENCE [LARGE SCALE GENOMIC DNA]</scope>
    <source>
        <strain evidence="1 2">RST19</strain>
    </source>
</reference>
<name>A0A5J5EAJ2_9BIFI</name>
<evidence type="ECO:0000313" key="1">
    <source>
        <dbReference type="EMBL" id="KAA8826727.1"/>
    </source>
</evidence>
<proteinExistence type="predicted"/>
<comment type="caution">
    <text evidence="1">The sequence shown here is derived from an EMBL/GenBank/DDBJ whole genome shotgun (WGS) entry which is preliminary data.</text>
</comment>
<dbReference type="Proteomes" id="UP000326251">
    <property type="component" value="Unassembled WGS sequence"/>
</dbReference>
<dbReference type="EMBL" id="RZUG01000001">
    <property type="protein sequence ID" value="KAA8826727.1"/>
    <property type="molecule type" value="Genomic_DNA"/>
</dbReference>
<dbReference type="RefSeq" id="WP_150334995.1">
    <property type="nucleotide sequence ID" value="NZ_RZUG01000001.1"/>
</dbReference>
<accession>A0A5J5EAJ2</accession>
<sequence length="317" mass="36759">MRRNKDLDQRLDEAQRQRLCVWGESDTSRRVLLRRAKLGDLLCAYPGLYARPDYWAQLDARNRYLHVVRSLARLHPQWIFCGMTAAAVYGINTATRHMDLIHIRTIDNRHVHDYGKVRHHHIRDDRFEMVDGVRVTPLPRTVFDCARKQSFPDALAVIEAVLRERVMSKDELERCFESLPGWNKDVALRALAPATGDTENGGEAYALGVMLEERFAMPLLQEPIVDPYNACTVYRVDFAWRDEHGGLIVAELDGRVKYKDRSMFRNGNLSETIIAEKEREERIRLVVKGMVRFSFREALERAQLVRKLESIGVPRSM</sequence>
<evidence type="ECO:0000313" key="2">
    <source>
        <dbReference type="Proteomes" id="UP000326251"/>
    </source>
</evidence>
<dbReference type="AlphaFoldDB" id="A0A5J5EAJ2"/>
<evidence type="ECO:0008006" key="3">
    <source>
        <dbReference type="Google" id="ProtNLM"/>
    </source>
</evidence>
<gene>
    <name evidence="1" type="ORF">EMO92_00625</name>
</gene>
<organism evidence="1 2">
    <name type="scientific">Bifidobacterium reuteri</name>
    <dbReference type="NCBI Taxonomy" id="983706"/>
    <lineage>
        <taxon>Bacteria</taxon>
        <taxon>Bacillati</taxon>
        <taxon>Actinomycetota</taxon>
        <taxon>Actinomycetes</taxon>
        <taxon>Bifidobacteriales</taxon>
        <taxon>Bifidobacteriaceae</taxon>
        <taxon>Bifidobacterium</taxon>
    </lineage>
</organism>